<feature type="domain" description="Reverse transcriptase" evidence="2">
    <location>
        <begin position="861"/>
        <end position="1110"/>
    </location>
</feature>
<proteinExistence type="predicted"/>
<sequence>ETDLRAHVDATRREVMAAIASIQSSVTALSRTFASHAEGIDRQVEARMHRVESRVEDHGNRLQYLEKQIEHLQRQLHIVKTEPPPPKIELPNGFNRPTDPTILVVRSKELVTHQAVCDAIKSWMQDAALDVDDFEVLRPEDGPAAKRFIIQFTGQQHLASRALRQAMAAIRQRDNTWRRFFAALPTGGQTDLFISIDKNQATIRRELGLKLIRREFEAEYPQHRFYTDKDRGELSLAWKKLLRFTPAPPGAQPSVEWNIPNLQALGLDKQRPWLGPGPTSASLCFASWNANALFHFDPSTKSKKFHYLSSLMSPTSIVAVQETHGSEAEARNMIHFLRKPYICHASFLPNAAGGVLTMIPEHRFEDFEVDSSSEPLVQGRVLFTDIQIDGGSAWIAHYNIHNYGLQRHEKIQIANHILGKLQEAKEDPLNKIVVLIGDFNIAAAPPSPVNPASFVAPGEGYLTWRATQDAIWRNLLGKLVEIEQLDPTHVYRPNDTMSIIDRAFTSLPGWALKQFNVCGVTQGLAEVVIHQRLSDHAAIKVDFHPSGQKHHKERAINRDLFGTPEYARFVQAYLQCGDIEQYSPPIRLLFLKTLMKEGARFARNASLGQASDSILGRIILCRSISRAVWRQDLTLGNKLIKAYPLAKQFLQTDAETNRIYLENPGAFADLINSLETTDHMNKIKRLGKNLSEAPESEKKKLRQRLRRLQRRAKLWAPFDRRLLVRGIRRNDQLLSDPLDMASAISEHWGKIFNAKDTPVEKARTYIQRFTGHIDLNRIPPPTKSLMSAILRKQNHSAPGPDCIPYAAWQKTPQALETLSEMMFWLLDGGWALWGFNHLLGVYIPKGEEEGDQDGGGCVRDCDKLRPLGLKNTDNKLITAAIMSSFSREWSKIANKLQRGFIQGRQFGTNIVELDAFARCYSMVPSAGTDLPLIASFDFAQAFPSISHRWMLLVLEEIGLPPPLLAYIVLLYQGVICYSEFGGMILFMFPILAGIIQGCPGSGTLFAVSMEPFVADFESTIERKHRGIVRLCADDIGTALIKLQYLMQLFRIFGLAAQLAALHLNLSKCQILPLAGPISDPIKQLYRMKLKALIPSWSAFEIVEVVKYLGMFIGPE</sequence>
<evidence type="ECO:0008006" key="6">
    <source>
        <dbReference type="Google" id="ProtNLM"/>
    </source>
</evidence>
<dbReference type="Gene3D" id="3.60.10.10">
    <property type="entry name" value="Endonuclease/exonuclease/phosphatase"/>
    <property type="match status" value="1"/>
</dbReference>
<keyword evidence="1" id="KW-0175">Coiled coil</keyword>
<feature type="non-terminal residue" evidence="4">
    <location>
        <position position="1"/>
    </location>
</feature>
<evidence type="ECO:0000259" key="3">
    <source>
        <dbReference type="Pfam" id="PF03372"/>
    </source>
</evidence>
<dbReference type="InterPro" id="IPR000477">
    <property type="entry name" value="RT_dom"/>
</dbReference>
<dbReference type="Pfam" id="PF00078">
    <property type="entry name" value="RVT_1"/>
    <property type="match status" value="1"/>
</dbReference>
<dbReference type="PANTHER" id="PTHR19446">
    <property type="entry name" value="REVERSE TRANSCRIPTASES"/>
    <property type="match status" value="1"/>
</dbReference>
<keyword evidence="5" id="KW-1185">Reference proteome</keyword>
<reference evidence="4" key="1">
    <citation type="submission" date="2023-10" db="EMBL/GenBank/DDBJ databases">
        <authorList>
            <person name="Chen Y."/>
            <person name="Shah S."/>
            <person name="Dougan E. K."/>
            <person name="Thang M."/>
            <person name="Chan C."/>
        </authorList>
    </citation>
    <scope>NUCLEOTIDE SEQUENCE [LARGE SCALE GENOMIC DNA]</scope>
</reference>
<organism evidence="4 5">
    <name type="scientific">Prorocentrum cordatum</name>
    <dbReference type="NCBI Taxonomy" id="2364126"/>
    <lineage>
        <taxon>Eukaryota</taxon>
        <taxon>Sar</taxon>
        <taxon>Alveolata</taxon>
        <taxon>Dinophyceae</taxon>
        <taxon>Prorocentrales</taxon>
        <taxon>Prorocentraceae</taxon>
        <taxon>Prorocentrum</taxon>
    </lineage>
</organism>
<evidence type="ECO:0000256" key="1">
    <source>
        <dbReference type="SAM" id="Coils"/>
    </source>
</evidence>
<dbReference type="EMBL" id="CAUYUJ010001189">
    <property type="protein sequence ID" value="CAK0794681.1"/>
    <property type="molecule type" value="Genomic_DNA"/>
</dbReference>
<protein>
    <recommendedName>
        <fullName evidence="6">Reverse transcriptase domain-containing protein</fullName>
    </recommendedName>
</protein>
<dbReference type="InterPro" id="IPR005135">
    <property type="entry name" value="Endo/exonuclease/phosphatase"/>
</dbReference>
<dbReference type="InterPro" id="IPR036691">
    <property type="entry name" value="Endo/exonu/phosph_ase_sf"/>
</dbReference>
<dbReference type="SUPFAM" id="SSF56219">
    <property type="entry name" value="DNase I-like"/>
    <property type="match status" value="1"/>
</dbReference>
<evidence type="ECO:0000313" key="4">
    <source>
        <dbReference type="EMBL" id="CAK0794681.1"/>
    </source>
</evidence>
<name>A0ABN9PST1_9DINO</name>
<evidence type="ECO:0000259" key="2">
    <source>
        <dbReference type="Pfam" id="PF00078"/>
    </source>
</evidence>
<dbReference type="Pfam" id="PF03372">
    <property type="entry name" value="Exo_endo_phos"/>
    <property type="match status" value="1"/>
</dbReference>
<feature type="domain" description="Endonuclease/exonuclease/phosphatase" evidence="3">
    <location>
        <begin position="286"/>
        <end position="536"/>
    </location>
</feature>
<feature type="non-terminal residue" evidence="4">
    <location>
        <position position="1115"/>
    </location>
</feature>
<dbReference type="Proteomes" id="UP001189429">
    <property type="component" value="Unassembled WGS sequence"/>
</dbReference>
<feature type="coiled-coil region" evidence="1">
    <location>
        <begin position="48"/>
        <end position="82"/>
    </location>
</feature>
<accession>A0ABN9PST1</accession>
<gene>
    <name evidence="4" type="ORF">PCOR1329_LOCUS4590</name>
</gene>
<comment type="caution">
    <text evidence="4">The sequence shown here is derived from an EMBL/GenBank/DDBJ whole genome shotgun (WGS) entry which is preliminary data.</text>
</comment>
<evidence type="ECO:0000313" key="5">
    <source>
        <dbReference type="Proteomes" id="UP001189429"/>
    </source>
</evidence>